<dbReference type="SUPFAM" id="SSF46785">
    <property type="entry name" value="Winged helix' DNA-binding domain"/>
    <property type="match status" value="1"/>
</dbReference>
<organism evidence="2 3">
    <name type="scientific">Cardiobacterium valvarum</name>
    <dbReference type="NCBI Taxonomy" id="194702"/>
    <lineage>
        <taxon>Bacteria</taxon>
        <taxon>Pseudomonadati</taxon>
        <taxon>Pseudomonadota</taxon>
        <taxon>Gammaproteobacteria</taxon>
        <taxon>Cardiobacteriales</taxon>
        <taxon>Cardiobacteriaceae</taxon>
        <taxon>Cardiobacterium</taxon>
    </lineage>
</organism>
<dbReference type="OrthoDB" id="5511415at2"/>
<dbReference type="AlphaFoldDB" id="A0A381EAK7"/>
<dbReference type="InterPro" id="IPR036388">
    <property type="entry name" value="WH-like_DNA-bd_sf"/>
</dbReference>
<sequence length="147" mass="16090">MTHQAVSQLVLGIFRLNGQIAAWGDSFAAASQLTTARWQVLGAIATSEVPPTSPRIAERMGITRQAVQNQLNLLLAEHLIDARDNAANKRSPYYILTARGQALLDDISARWRAQASVWAQDYSPEALAAALTVLETLSRQIQSPERP</sequence>
<dbReference type="GO" id="GO:0003700">
    <property type="term" value="F:DNA-binding transcription factor activity"/>
    <property type="evidence" value="ECO:0007669"/>
    <property type="project" value="InterPro"/>
</dbReference>
<name>A0A381EAK7_9GAMM</name>
<feature type="domain" description="HTH marR-type" evidence="1">
    <location>
        <begin position="26"/>
        <end position="127"/>
    </location>
</feature>
<keyword evidence="3" id="KW-1185">Reference proteome</keyword>
<dbReference type="Proteomes" id="UP000254572">
    <property type="component" value="Unassembled WGS sequence"/>
</dbReference>
<dbReference type="InterPro" id="IPR036390">
    <property type="entry name" value="WH_DNA-bd_sf"/>
</dbReference>
<evidence type="ECO:0000259" key="1">
    <source>
        <dbReference type="SMART" id="SM00347"/>
    </source>
</evidence>
<dbReference type="InterPro" id="IPR000835">
    <property type="entry name" value="HTH_MarR-typ"/>
</dbReference>
<accession>A0A381EAK7</accession>
<dbReference type="Pfam" id="PF12802">
    <property type="entry name" value="MarR_2"/>
    <property type="match status" value="1"/>
</dbReference>
<evidence type="ECO:0000313" key="3">
    <source>
        <dbReference type="Proteomes" id="UP000254572"/>
    </source>
</evidence>
<dbReference type="RefSeq" id="WP_115611898.1">
    <property type="nucleotide sequence ID" value="NZ_JBHLZC010000002.1"/>
</dbReference>
<dbReference type="EMBL" id="UFUW01000001">
    <property type="protein sequence ID" value="SUX24044.1"/>
    <property type="molecule type" value="Genomic_DNA"/>
</dbReference>
<gene>
    <name evidence="2" type="ORF">NCTC13294_01666</name>
</gene>
<protein>
    <submittedName>
        <fullName evidence="2">MarR family</fullName>
    </submittedName>
</protein>
<dbReference type="Gene3D" id="1.10.10.10">
    <property type="entry name" value="Winged helix-like DNA-binding domain superfamily/Winged helix DNA-binding domain"/>
    <property type="match status" value="1"/>
</dbReference>
<evidence type="ECO:0000313" key="2">
    <source>
        <dbReference type="EMBL" id="SUX24044.1"/>
    </source>
</evidence>
<dbReference type="SMART" id="SM00347">
    <property type="entry name" value="HTH_MARR"/>
    <property type="match status" value="1"/>
</dbReference>
<reference evidence="2 3" key="1">
    <citation type="submission" date="2018-06" db="EMBL/GenBank/DDBJ databases">
        <authorList>
            <consortium name="Pathogen Informatics"/>
            <person name="Doyle S."/>
        </authorList>
    </citation>
    <scope>NUCLEOTIDE SEQUENCE [LARGE SCALE GENOMIC DNA]</scope>
    <source>
        <strain evidence="2 3">NCTC13294</strain>
    </source>
</reference>
<proteinExistence type="predicted"/>